<dbReference type="AlphaFoldDB" id="W2SDD9"/>
<dbReference type="PANTHER" id="PTHR43791">
    <property type="entry name" value="PERMEASE-RELATED"/>
    <property type="match status" value="1"/>
</dbReference>
<feature type="transmembrane region" description="Helical" evidence="6">
    <location>
        <begin position="415"/>
        <end position="432"/>
    </location>
</feature>
<dbReference type="Pfam" id="PF07690">
    <property type="entry name" value="MFS_1"/>
    <property type="match status" value="1"/>
</dbReference>
<dbReference type="InterPro" id="IPR011701">
    <property type="entry name" value="MFS"/>
</dbReference>
<accession>W2SDD9</accession>
<dbReference type="GO" id="GO:0016020">
    <property type="term" value="C:membrane"/>
    <property type="evidence" value="ECO:0007669"/>
    <property type="project" value="UniProtKB-SubCell"/>
</dbReference>
<proteinExistence type="predicted"/>
<dbReference type="GO" id="GO:0022857">
    <property type="term" value="F:transmembrane transporter activity"/>
    <property type="evidence" value="ECO:0007669"/>
    <property type="project" value="InterPro"/>
</dbReference>
<evidence type="ECO:0000256" key="1">
    <source>
        <dbReference type="ARBA" id="ARBA00004141"/>
    </source>
</evidence>
<dbReference type="PANTHER" id="PTHR43791:SF62">
    <property type="entry name" value="MAJOR FACILITATOR SUPERFAMILY (MFS) PROFILE DOMAIN-CONTAINING PROTEIN"/>
    <property type="match status" value="1"/>
</dbReference>
<dbReference type="InParanoid" id="W2SDD9"/>
<feature type="transmembrane region" description="Helical" evidence="6">
    <location>
        <begin position="217"/>
        <end position="239"/>
    </location>
</feature>
<dbReference type="GeneID" id="19968274"/>
<keyword evidence="4 6" id="KW-1133">Transmembrane helix</keyword>
<evidence type="ECO:0000313" key="8">
    <source>
        <dbReference type="EMBL" id="ETN46746.1"/>
    </source>
</evidence>
<dbReference type="PROSITE" id="PS50850">
    <property type="entry name" value="MFS"/>
    <property type="match status" value="1"/>
</dbReference>
<dbReference type="HOGENOM" id="CLU_001265_0_6_1"/>
<dbReference type="EMBL" id="KB822711">
    <property type="protein sequence ID" value="ETN46746.1"/>
    <property type="molecule type" value="Genomic_DNA"/>
</dbReference>
<dbReference type="RefSeq" id="XP_008711458.1">
    <property type="nucleotide sequence ID" value="XM_008713236.1"/>
</dbReference>
<protein>
    <recommendedName>
        <fullName evidence="7">Major facilitator superfamily (MFS) profile domain-containing protein</fullName>
    </recommendedName>
</protein>
<feature type="transmembrane region" description="Helical" evidence="6">
    <location>
        <begin position="147"/>
        <end position="167"/>
    </location>
</feature>
<dbReference type="Gene3D" id="1.20.1250.20">
    <property type="entry name" value="MFS general substrate transporter like domains"/>
    <property type="match status" value="2"/>
</dbReference>
<keyword evidence="5 6" id="KW-0472">Membrane</keyword>
<name>W2SDD9_CYPE1</name>
<feature type="transmembrane region" description="Helical" evidence="6">
    <location>
        <begin position="289"/>
        <end position="307"/>
    </location>
</feature>
<feature type="transmembrane region" description="Helical" evidence="6">
    <location>
        <begin position="179"/>
        <end position="205"/>
    </location>
</feature>
<keyword evidence="2" id="KW-0813">Transport</keyword>
<evidence type="ECO:0000256" key="6">
    <source>
        <dbReference type="SAM" id="Phobius"/>
    </source>
</evidence>
<evidence type="ECO:0000313" key="9">
    <source>
        <dbReference type="Proteomes" id="UP000030752"/>
    </source>
</evidence>
<evidence type="ECO:0000256" key="4">
    <source>
        <dbReference type="ARBA" id="ARBA00022989"/>
    </source>
</evidence>
<dbReference type="OrthoDB" id="2250022at2759"/>
<dbReference type="VEuPathDB" id="FungiDB:HMPREF1541_00935"/>
<feature type="transmembrane region" description="Helical" evidence="6">
    <location>
        <begin position="382"/>
        <end position="403"/>
    </location>
</feature>
<evidence type="ECO:0000259" key="7">
    <source>
        <dbReference type="PROSITE" id="PS50850"/>
    </source>
</evidence>
<dbReference type="InterPro" id="IPR020846">
    <property type="entry name" value="MFS_dom"/>
</dbReference>
<dbReference type="FunFam" id="1.20.1250.20:FF:000057">
    <property type="entry name" value="MFS general substrate transporter"/>
    <property type="match status" value="1"/>
</dbReference>
<evidence type="ECO:0000256" key="2">
    <source>
        <dbReference type="ARBA" id="ARBA00022448"/>
    </source>
</evidence>
<reference evidence="8 9" key="1">
    <citation type="submission" date="2013-03" db="EMBL/GenBank/DDBJ databases">
        <title>The Genome Sequence of Phialophora europaea CBS 101466.</title>
        <authorList>
            <consortium name="The Broad Institute Genomics Platform"/>
            <person name="Cuomo C."/>
            <person name="de Hoog S."/>
            <person name="Gorbushina A."/>
            <person name="Walker B."/>
            <person name="Young S.K."/>
            <person name="Zeng Q."/>
            <person name="Gargeya S."/>
            <person name="Fitzgerald M."/>
            <person name="Haas B."/>
            <person name="Abouelleil A."/>
            <person name="Allen A.W."/>
            <person name="Alvarado L."/>
            <person name="Arachchi H.M."/>
            <person name="Berlin A.M."/>
            <person name="Chapman S.B."/>
            <person name="Gainer-Dewar J."/>
            <person name="Goldberg J."/>
            <person name="Griggs A."/>
            <person name="Gujja S."/>
            <person name="Hansen M."/>
            <person name="Howarth C."/>
            <person name="Imamovic A."/>
            <person name="Ireland A."/>
            <person name="Larimer J."/>
            <person name="McCowan C."/>
            <person name="Murphy C."/>
            <person name="Pearson M."/>
            <person name="Poon T.W."/>
            <person name="Priest M."/>
            <person name="Roberts A."/>
            <person name="Saif S."/>
            <person name="Shea T."/>
            <person name="Sisk P."/>
            <person name="Sykes S."/>
            <person name="Wortman J."/>
            <person name="Nusbaum C."/>
            <person name="Birren B."/>
        </authorList>
    </citation>
    <scope>NUCLEOTIDE SEQUENCE [LARGE SCALE GENOMIC DNA]</scope>
    <source>
        <strain evidence="8 9">CBS 101466</strain>
    </source>
</reference>
<dbReference type="SUPFAM" id="SSF103473">
    <property type="entry name" value="MFS general substrate transporter"/>
    <property type="match status" value="1"/>
</dbReference>
<evidence type="ECO:0000256" key="5">
    <source>
        <dbReference type="ARBA" id="ARBA00023136"/>
    </source>
</evidence>
<feature type="transmembrane region" description="Helical" evidence="6">
    <location>
        <begin position="122"/>
        <end position="141"/>
    </location>
</feature>
<dbReference type="eggNOG" id="KOG2533">
    <property type="taxonomic scope" value="Eukaryota"/>
</dbReference>
<comment type="subcellular location">
    <subcellularLocation>
        <location evidence="1">Membrane</location>
        <topology evidence="1">Multi-pass membrane protein</topology>
    </subcellularLocation>
</comment>
<sequence length="492" mass="54804">MANIEKPQIYEHAESLSAAKKHHDDNQKLGDLEQSLVDDPVYRAKERKLVRRLDMTLMPMVWILYMFNYLDRNNIAQARLNSFEEDLGLVGNQFNVAVSILNVGYMLAQLPSNMIITKVRPSIYLPCCAAVWSCVSAATAGTSNFSGLIAIRFFLGIVEAPFFPGAFHIMSSWYTRSELALRTAVLYSGLILATAFSGLIAAGIFHGLDGARGLAGWQWLFVLEGVGSFVAALVALLILPDYPESKQSWWAMPEDLRKFAHERVLRDRVSEPEGKRSVIVGVKEAAKDYRTWIFVLLLCANHTAYGFNNFFPTIMRGFNLGSTETTLLLTAPPYLVAAIVSFFAAYSSDKLKERGLHISGLMAVAMVGFIISVATLNVPARYFASFLFTSGCFSANGIVFSWFAVTLNQTPEKRACATAMINLLSQFGNIWSPYFFPKSDGPRYLMAMLLMLAFSVLSIACSLVMRMVLMKANRRLREEADREGKPLVPYTL</sequence>
<dbReference type="FunFam" id="1.20.1250.20:FF:000013">
    <property type="entry name" value="MFS general substrate transporter"/>
    <property type="match status" value="1"/>
</dbReference>
<keyword evidence="3 6" id="KW-0812">Transmembrane</keyword>
<evidence type="ECO:0000256" key="3">
    <source>
        <dbReference type="ARBA" id="ARBA00022692"/>
    </source>
</evidence>
<feature type="transmembrane region" description="Helical" evidence="6">
    <location>
        <begin position="327"/>
        <end position="346"/>
    </location>
</feature>
<feature type="transmembrane region" description="Helical" evidence="6">
    <location>
        <begin position="358"/>
        <end position="376"/>
    </location>
</feature>
<gene>
    <name evidence="8" type="ORF">HMPREF1541_00935</name>
</gene>
<dbReference type="Proteomes" id="UP000030752">
    <property type="component" value="Unassembled WGS sequence"/>
</dbReference>
<feature type="transmembrane region" description="Helical" evidence="6">
    <location>
        <begin position="444"/>
        <end position="469"/>
    </location>
</feature>
<feature type="domain" description="Major facilitator superfamily (MFS) profile" evidence="7">
    <location>
        <begin position="57"/>
        <end position="473"/>
    </location>
</feature>
<organism evidence="8 9">
    <name type="scientific">Cyphellophora europaea (strain CBS 101466)</name>
    <name type="common">Phialophora europaea</name>
    <dbReference type="NCBI Taxonomy" id="1220924"/>
    <lineage>
        <taxon>Eukaryota</taxon>
        <taxon>Fungi</taxon>
        <taxon>Dikarya</taxon>
        <taxon>Ascomycota</taxon>
        <taxon>Pezizomycotina</taxon>
        <taxon>Eurotiomycetes</taxon>
        <taxon>Chaetothyriomycetidae</taxon>
        <taxon>Chaetothyriales</taxon>
        <taxon>Cyphellophoraceae</taxon>
        <taxon>Cyphellophora</taxon>
    </lineage>
</organism>
<keyword evidence="9" id="KW-1185">Reference proteome</keyword>
<dbReference type="InterPro" id="IPR036259">
    <property type="entry name" value="MFS_trans_sf"/>
</dbReference>